<dbReference type="EMBL" id="PVNK01000055">
    <property type="protein sequence ID" value="PRQ04189.1"/>
    <property type="molecule type" value="Genomic_DNA"/>
</dbReference>
<evidence type="ECO:0000313" key="2">
    <source>
        <dbReference type="Proteomes" id="UP000237968"/>
    </source>
</evidence>
<dbReference type="Proteomes" id="UP000237968">
    <property type="component" value="Unassembled WGS sequence"/>
</dbReference>
<reference evidence="1 2" key="1">
    <citation type="submission" date="2018-03" db="EMBL/GenBank/DDBJ databases">
        <title>Draft Genome Sequences of the Obligatory Marine Myxobacteria Enhygromyxa salina SWB005.</title>
        <authorList>
            <person name="Poehlein A."/>
            <person name="Moghaddam J.A."/>
            <person name="Harms H."/>
            <person name="Alanjari M."/>
            <person name="Koenig G.M."/>
            <person name="Daniel R."/>
            <person name="Schaeberle T.F."/>
        </authorList>
    </citation>
    <scope>NUCLEOTIDE SEQUENCE [LARGE SCALE GENOMIC DNA]</scope>
    <source>
        <strain evidence="1 2">SWB005</strain>
    </source>
</reference>
<keyword evidence="2" id="KW-1185">Reference proteome</keyword>
<proteinExistence type="predicted"/>
<accession>A0A2S9YGG5</accession>
<organism evidence="1 2">
    <name type="scientific">Enhygromyxa salina</name>
    <dbReference type="NCBI Taxonomy" id="215803"/>
    <lineage>
        <taxon>Bacteria</taxon>
        <taxon>Pseudomonadati</taxon>
        <taxon>Myxococcota</taxon>
        <taxon>Polyangia</taxon>
        <taxon>Nannocystales</taxon>
        <taxon>Nannocystaceae</taxon>
        <taxon>Enhygromyxa</taxon>
    </lineage>
</organism>
<name>A0A2S9YGG5_9BACT</name>
<dbReference type="AlphaFoldDB" id="A0A2S9YGG5"/>
<comment type="caution">
    <text evidence="1">The sequence shown here is derived from an EMBL/GenBank/DDBJ whole genome shotgun (WGS) entry which is preliminary data.</text>
</comment>
<gene>
    <name evidence="1" type="ORF">ENSA5_09730</name>
</gene>
<protein>
    <submittedName>
        <fullName evidence="1">Uncharacterized protein</fullName>
    </submittedName>
</protein>
<sequence>MSDFAFADGTLIAMERGFHWADPPPPDVGADHNLLSSRPDSVVYAVFARARDGDFSCFDHLIRVMQTHNSAWLWGVGQLLLSHAAPMSLLRSLPAVLQPPVRGFSDWADVHAQWTLEILGKSNYLWTAPVIFDLYRGIEDKLKYSSACFMLSRLLEPEWGPVFEGPKEIPPQPDEPDWYIPPKEYDFASHLEATKAKIDEVMASIPAHLCVWGGRVLELENVAREAIVHIRERREPDITYTHRMVLEAYTGCDLTGFYLDNGRHDTLAAIAMLEQLLETGNLDQYEPGVRYFFGRRVPD</sequence>
<evidence type="ECO:0000313" key="1">
    <source>
        <dbReference type="EMBL" id="PRQ04189.1"/>
    </source>
</evidence>